<evidence type="ECO:0000259" key="2">
    <source>
        <dbReference type="Pfam" id="PF01882"/>
    </source>
</evidence>
<dbReference type="PATRIC" id="fig|1227486.3.peg.1116"/>
<evidence type="ECO:0000313" key="4">
    <source>
        <dbReference type="Proteomes" id="UP000011572"/>
    </source>
</evidence>
<dbReference type="AlphaFoldDB" id="M0DFS0"/>
<proteinExistence type="predicted"/>
<dbReference type="Proteomes" id="UP000011572">
    <property type="component" value="Unassembled WGS sequence"/>
</dbReference>
<name>M0DFS0_9EURY</name>
<protein>
    <submittedName>
        <fullName evidence="3">Conserved repeat domain protein</fullName>
    </submittedName>
</protein>
<dbReference type="InterPro" id="IPR002881">
    <property type="entry name" value="DUF58"/>
</dbReference>
<comment type="caution">
    <text evidence="3">The sequence shown here is derived from an EMBL/GenBank/DDBJ whole genome shotgun (WGS) entry which is preliminary data.</text>
</comment>
<reference evidence="3 4" key="1">
    <citation type="journal article" date="2014" name="PLoS Genet.">
        <title>Phylogenetically driven sequencing of extremely halophilic archaea reveals strategies for static and dynamic osmo-response.</title>
        <authorList>
            <person name="Becker E.A."/>
            <person name="Seitzer P.M."/>
            <person name="Tritt A."/>
            <person name="Larsen D."/>
            <person name="Krusor M."/>
            <person name="Yao A.I."/>
            <person name="Wu D."/>
            <person name="Madern D."/>
            <person name="Eisen J.A."/>
            <person name="Darling A.E."/>
            <person name="Facciotti M.T."/>
        </authorList>
    </citation>
    <scope>NUCLEOTIDE SEQUENCE [LARGE SCALE GENOMIC DNA]</scope>
    <source>
        <strain evidence="3 4">JCM 10247</strain>
    </source>
</reference>
<dbReference type="PANTHER" id="PTHR33608:SF6">
    <property type="entry name" value="BLL2464 PROTEIN"/>
    <property type="match status" value="1"/>
</dbReference>
<gene>
    <name evidence="3" type="ORF">C473_05992</name>
</gene>
<dbReference type="EMBL" id="AOIW01000041">
    <property type="protein sequence ID" value="ELZ34320.1"/>
    <property type="molecule type" value="Genomic_DNA"/>
</dbReference>
<feature type="compositionally biased region" description="Basic and acidic residues" evidence="1">
    <location>
        <begin position="86"/>
        <end position="106"/>
    </location>
</feature>
<dbReference type="RefSeq" id="WP_007344895.1">
    <property type="nucleotide sequence ID" value="NZ_AOIW01000041.1"/>
</dbReference>
<feature type="region of interest" description="Disordered" evidence="1">
    <location>
        <begin position="1"/>
        <end position="106"/>
    </location>
</feature>
<dbReference type="Pfam" id="PF01882">
    <property type="entry name" value="DUF58"/>
    <property type="match status" value="1"/>
</dbReference>
<feature type="compositionally biased region" description="Low complexity" evidence="1">
    <location>
        <begin position="45"/>
        <end position="54"/>
    </location>
</feature>
<dbReference type="PANTHER" id="PTHR33608">
    <property type="entry name" value="BLL2464 PROTEIN"/>
    <property type="match status" value="1"/>
</dbReference>
<evidence type="ECO:0000256" key="1">
    <source>
        <dbReference type="SAM" id="MobiDB-lite"/>
    </source>
</evidence>
<feature type="domain" description="DUF58" evidence="2">
    <location>
        <begin position="301"/>
        <end position="463"/>
    </location>
</feature>
<accession>M0DFS0</accession>
<organism evidence="3 4">
    <name type="scientific">Halorubrum distributum JCM 10247</name>
    <dbReference type="NCBI Taxonomy" id="1227486"/>
    <lineage>
        <taxon>Archaea</taxon>
        <taxon>Methanobacteriati</taxon>
        <taxon>Methanobacteriota</taxon>
        <taxon>Stenosarchaea group</taxon>
        <taxon>Halobacteria</taxon>
        <taxon>Halobacteriales</taxon>
        <taxon>Haloferacaceae</taxon>
        <taxon>Halorubrum</taxon>
        <taxon>Halorubrum distributum group</taxon>
    </lineage>
</organism>
<evidence type="ECO:0000313" key="3">
    <source>
        <dbReference type="EMBL" id="ELZ34320.1"/>
    </source>
</evidence>
<sequence>MSDPGDAAVASESDAATLDEAEAGAPERSERAGPNAADADATGTESDAAESAGDAAERAGDAEESAGGAAERAGDAEESAGGAAERAGDAAERASKTPTDRERRREVATDRWLGIAGSALALVGLGVLVRQPSLVLSGAVGVGYAVYARAGDAPTPTLSVTRSVSDEAPAPGGEVRVTVRAENVGETALPDLRLVDGVPPGLAVVDGPARVATALRPGTAVTFEYTVRAARGDHEWEPLTAVTRDAAGARERTTVLDAPTAIACTPELSAGGDLPLRGLTTVHHGRVPTDVGGAGVEFHATREYRRGDPLKRIDWNRRARTGELSTVELREERSATVVLLVDARESAYAAADPDAETAVEASVAAAGQAFSALLDGGDRVGIAALSPLDCWLPPGSGTVHAARGRETLATDPALAPTPSDERFYRSLWLRRFRRRLPADAQVLFFTPLVDDTAATLARRIDAHGHLVTVLSPDSTTTETAGQRLTTFERRQRLRSLRSAGIRALEWGDDSFPVAVAAATRRWSR</sequence>